<keyword evidence="3" id="KW-1185">Reference proteome</keyword>
<dbReference type="PANTHER" id="PTHR37019">
    <property type="entry name" value="CHROMOSOME 1, WHOLE GENOME SHOTGUN SEQUENCE"/>
    <property type="match status" value="1"/>
</dbReference>
<feature type="transmembrane region" description="Helical" evidence="1">
    <location>
        <begin position="153"/>
        <end position="175"/>
    </location>
</feature>
<gene>
    <name evidence="2" type="ORF">PV04_07640</name>
</gene>
<feature type="transmembrane region" description="Helical" evidence="1">
    <location>
        <begin position="227"/>
        <end position="246"/>
    </location>
</feature>
<dbReference type="Proteomes" id="UP000054266">
    <property type="component" value="Unassembled WGS sequence"/>
</dbReference>
<reference evidence="2 3" key="1">
    <citation type="submission" date="2015-01" db="EMBL/GenBank/DDBJ databases">
        <title>The Genome Sequence of Capronia semiimmersa CBS27337.</title>
        <authorList>
            <consortium name="The Broad Institute Genomics Platform"/>
            <person name="Cuomo C."/>
            <person name="de Hoog S."/>
            <person name="Gorbushina A."/>
            <person name="Stielow B."/>
            <person name="Teixiera M."/>
            <person name="Abouelleil A."/>
            <person name="Chapman S.B."/>
            <person name="Priest M."/>
            <person name="Young S.K."/>
            <person name="Wortman J."/>
            <person name="Nusbaum C."/>
            <person name="Birren B."/>
        </authorList>
    </citation>
    <scope>NUCLEOTIDE SEQUENCE [LARGE SCALE GENOMIC DNA]</scope>
    <source>
        <strain evidence="2 3">CBS 27337</strain>
    </source>
</reference>
<protein>
    <submittedName>
        <fullName evidence="2">Uncharacterized protein</fullName>
    </submittedName>
</protein>
<sequence>MRARKATTGRVLALVKEARMHFAQTPWSRHQNADGLSPRDSGIHSYWATHSATTQPSTVVPASLTYTVPYLDSWNSARSTLPILYTHSAVSRSPTTRNPTLTMPSQIPGFYRLFFPTLDPLIALTGSLTHLLSPATILTLYNPSAALPPAIETTTLLDIIAAYLLATTPLQIIMLRLRPDDVPLWKCLQGSLLVQDVGIVAAVVRSLSAQGRLSPGLITGGEWGNLVILGGVGILRAGFLLGVGLGKGRGKGKTA</sequence>
<keyword evidence="1" id="KW-1133">Transmembrane helix</keyword>
<dbReference type="EMBL" id="KN846960">
    <property type="protein sequence ID" value="KIW65375.1"/>
    <property type="molecule type" value="Genomic_DNA"/>
</dbReference>
<accession>A0A0D2FET4</accession>
<organism evidence="2 3">
    <name type="scientific">Phialophora macrospora</name>
    <dbReference type="NCBI Taxonomy" id="1851006"/>
    <lineage>
        <taxon>Eukaryota</taxon>
        <taxon>Fungi</taxon>
        <taxon>Dikarya</taxon>
        <taxon>Ascomycota</taxon>
        <taxon>Pezizomycotina</taxon>
        <taxon>Eurotiomycetes</taxon>
        <taxon>Chaetothyriomycetidae</taxon>
        <taxon>Chaetothyriales</taxon>
        <taxon>Herpotrichiellaceae</taxon>
        <taxon>Phialophora</taxon>
    </lineage>
</organism>
<proteinExistence type="predicted"/>
<dbReference type="HOGENOM" id="CLU_1089895_0_0_1"/>
<dbReference type="AlphaFoldDB" id="A0A0D2FET4"/>
<evidence type="ECO:0000313" key="2">
    <source>
        <dbReference type="EMBL" id="KIW65375.1"/>
    </source>
</evidence>
<evidence type="ECO:0000256" key="1">
    <source>
        <dbReference type="SAM" id="Phobius"/>
    </source>
</evidence>
<keyword evidence="1" id="KW-0812">Transmembrane</keyword>
<name>A0A0D2FET4_9EURO</name>
<keyword evidence="1" id="KW-0472">Membrane</keyword>
<evidence type="ECO:0000313" key="3">
    <source>
        <dbReference type="Proteomes" id="UP000054266"/>
    </source>
</evidence>
<dbReference type="PANTHER" id="PTHR37019:SF1">
    <property type="entry name" value="EXPERA DOMAIN-CONTAINING PROTEIN"/>
    <property type="match status" value="1"/>
</dbReference>